<protein>
    <submittedName>
        <fullName evidence="1">Uncharacterized protein</fullName>
    </submittedName>
</protein>
<keyword evidence="2" id="KW-1185">Reference proteome</keyword>
<name>A0A1H7CYS8_9DEIO</name>
<sequence>MPALVYTRHPRRPAARHPRIIETLLAMNRAGHREAVAECIRMCRDLRGEGRHSRYAKPLKYLPVAWELKPTTRGGQRGGARVYFLWLRDRRPLLTGAEDKAPGAEADEHLLDELVDIAEAVKKGVLTP</sequence>
<dbReference type="Proteomes" id="UP000199223">
    <property type="component" value="Unassembled WGS sequence"/>
</dbReference>
<dbReference type="AlphaFoldDB" id="A0A1H7CYS8"/>
<reference evidence="2" key="1">
    <citation type="submission" date="2016-10" db="EMBL/GenBank/DDBJ databases">
        <authorList>
            <person name="Varghese N."/>
            <person name="Submissions S."/>
        </authorList>
    </citation>
    <scope>NUCLEOTIDE SEQUENCE [LARGE SCALE GENOMIC DNA]</scope>
    <source>
        <strain evidence="2">CGMCC 1.10218</strain>
    </source>
</reference>
<organism evidence="1 2">
    <name type="scientific">Deinococcus reticulitermitis</name>
    <dbReference type="NCBI Taxonomy" id="856736"/>
    <lineage>
        <taxon>Bacteria</taxon>
        <taxon>Thermotogati</taxon>
        <taxon>Deinococcota</taxon>
        <taxon>Deinococci</taxon>
        <taxon>Deinococcales</taxon>
        <taxon>Deinococcaceae</taxon>
        <taxon>Deinococcus</taxon>
    </lineage>
</organism>
<dbReference type="OrthoDB" id="69242at2"/>
<accession>A0A1H7CYS8</accession>
<dbReference type="RefSeq" id="WP_092265789.1">
    <property type="nucleotide sequence ID" value="NZ_FNZA01000034.1"/>
</dbReference>
<dbReference type="EMBL" id="FNZA01000034">
    <property type="protein sequence ID" value="SEJ91015.1"/>
    <property type="molecule type" value="Genomic_DNA"/>
</dbReference>
<gene>
    <name evidence="1" type="ORF">SAMN04488058_13413</name>
</gene>
<proteinExistence type="predicted"/>
<dbReference type="STRING" id="856736.SAMN04488058_13413"/>
<evidence type="ECO:0000313" key="2">
    <source>
        <dbReference type="Proteomes" id="UP000199223"/>
    </source>
</evidence>
<evidence type="ECO:0000313" key="1">
    <source>
        <dbReference type="EMBL" id="SEJ91015.1"/>
    </source>
</evidence>